<evidence type="ECO:0000256" key="9">
    <source>
        <dbReference type="SAM" id="Phobius"/>
    </source>
</evidence>
<evidence type="ECO:0000256" key="2">
    <source>
        <dbReference type="ARBA" id="ARBA00004236"/>
    </source>
</evidence>
<dbReference type="InterPro" id="IPR051474">
    <property type="entry name" value="Anti-sigma-K/W_factor"/>
</dbReference>
<evidence type="ECO:0000256" key="5">
    <source>
        <dbReference type="ARBA" id="ARBA00022989"/>
    </source>
</evidence>
<keyword evidence="4 9" id="KW-0812">Transmembrane</keyword>
<feature type="transmembrane region" description="Helical" evidence="9">
    <location>
        <begin position="145"/>
        <end position="166"/>
    </location>
</feature>
<evidence type="ECO:0000259" key="10">
    <source>
        <dbReference type="Pfam" id="PF10099"/>
    </source>
</evidence>
<feature type="domain" description="Anti-sigma K factor RskA C-terminal" evidence="10">
    <location>
        <begin position="150"/>
        <end position="271"/>
    </location>
</feature>
<dbReference type="AlphaFoldDB" id="A0A918BZQ4"/>
<keyword evidence="3" id="KW-1003">Cell membrane</keyword>
<proteinExistence type="predicted"/>
<dbReference type="Gene3D" id="1.10.10.1320">
    <property type="entry name" value="Anti-sigma factor, zinc-finger domain"/>
    <property type="match status" value="1"/>
</dbReference>
<protein>
    <recommendedName>
        <fullName evidence="8">Regulator of SigK</fullName>
    </recommendedName>
    <alternativeName>
        <fullName evidence="7">Sigma-K anti-sigma factor RskA</fullName>
    </alternativeName>
</protein>
<dbReference type="PANTHER" id="PTHR37461:SF1">
    <property type="entry name" value="ANTI-SIGMA-K FACTOR RSKA"/>
    <property type="match status" value="1"/>
</dbReference>
<reference evidence="11" key="1">
    <citation type="journal article" date="2014" name="Int. J. Syst. Evol. Microbiol.">
        <title>Complete genome sequence of Corynebacterium casei LMG S-19264T (=DSM 44701T), isolated from a smear-ripened cheese.</title>
        <authorList>
            <consortium name="US DOE Joint Genome Institute (JGI-PGF)"/>
            <person name="Walter F."/>
            <person name="Albersmeier A."/>
            <person name="Kalinowski J."/>
            <person name="Ruckert C."/>
        </authorList>
    </citation>
    <scope>NUCLEOTIDE SEQUENCE</scope>
    <source>
        <strain evidence="11">JCM 31311</strain>
    </source>
</reference>
<evidence type="ECO:0000256" key="1">
    <source>
        <dbReference type="ARBA" id="ARBA00004167"/>
    </source>
</evidence>
<comment type="subcellular location">
    <subcellularLocation>
        <location evidence="2">Cell membrane</location>
    </subcellularLocation>
    <subcellularLocation>
        <location evidence="1">Membrane</location>
        <topology evidence="1">Single-pass membrane protein</topology>
    </subcellularLocation>
</comment>
<evidence type="ECO:0000256" key="4">
    <source>
        <dbReference type="ARBA" id="ARBA00022692"/>
    </source>
</evidence>
<organism evidence="11 12">
    <name type="scientific">Deinococcus ruber</name>
    <dbReference type="NCBI Taxonomy" id="1848197"/>
    <lineage>
        <taxon>Bacteria</taxon>
        <taxon>Thermotogati</taxon>
        <taxon>Deinococcota</taxon>
        <taxon>Deinococci</taxon>
        <taxon>Deinococcales</taxon>
        <taxon>Deinococcaceae</taxon>
        <taxon>Deinococcus</taxon>
    </lineage>
</organism>
<gene>
    <name evidence="11" type="ORF">GCM10008957_08890</name>
</gene>
<keyword evidence="6 9" id="KW-0472">Membrane</keyword>
<name>A0A918BZQ4_9DEIO</name>
<dbReference type="Proteomes" id="UP000603865">
    <property type="component" value="Unassembled WGS sequence"/>
</dbReference>
<comment type="caution">
    <text evidence="11">The sequence shown here is derived from an EMBL/GenBank/DDBJ whole genome shotgun (WGS) entry which is preliminary data.</text>
</comment>
<dbReference type="PANTHER" id="PTHR37461">
    <property type="entry name" value="ANTI-SIGMA-K FACTOR RSKA"/>
    <property type="match status" value="1"/>
</dbReference>
<dbReference type="RefSeq" id="WP_189088303.1">
    <property type="nucleotide sequence ID" value="NZ_BMQL01000003.1"/>
</dbReference>
<dbReference type="GO" id="GO:0005886">
    <property type="term" value="C:plasma membrane"/>
    <property type="evidence" value="ECO:0007669"/>
    <property type="project" value="UniProtKB-SubCell"/>
</dbReference>
<dbReference type="GO" id="GO:0016989">
    <property type="term" value="F:sigma factor antagonist activity"/>
    <property type="evidence" value="ECO:0007669"/>
    <property type="project" value="TreeGrafter"/>
</dbReference>
<dbReference type="Pfam" id="PF10099">
    <property type="entry name" value="RskA_C"/>
    <property type="match status" value="1"/>
</dbReference>
<keyword evidence="5 9" id="KW-1133">Transmembrane helix</keyword>
<evidence type="ECO:0000256" key="3">
    <source>
        <dbReference type="ARBA" id="ARBA00022475"/>
    </source>
</evidence>
<evidence type="ECO:0000256" key="7">
    <source>
        <dbReference type="ARBA" id="ARBA00029829"/>
    </source>
</evidence>
<keyword evidence="12" id="KW-1185">Reference proteome</keyword>
<dbReference type="InterPro" id="IPR018764">
    <property type="entry name" value="RskA_C"/>
</dbReference>
<reference evidence="11" key="2">
    <citation type="submission" date="2020-09" db="EMBL/GenBank/DDBJ databases">
        <authorList>
            <person name="Sun Q."/>
            <person name="Ohkuma M."/>
        </authorList>
    </citation>
    <scope>NUCLEOTIDE SEQUENCE</scope>
    <source>
        <strain evidence="11">JCM 31311</strain>
    </source>
</reference>
<evidence type="ECO:0000256" key="8">
    <source>
        <dbReference type="ARBA" id="ARBA00030803"/>
    </source>
</evidence>
<dbReference type="InterPro" id="IPR041916">
    <property type="entry name" value="Anti_sigma_zinc_sf"/>
</dbReference>
<dbReference type="EMBL" id="BMQL01000003">
    <property type="protein sequence ID" value="GGQ98719.1"/>
    <property type="molecule type" value="Genomic_DNA"/>
</dbReference>
<evidence type="ECO:0000256" key="6">
    <source>
        <dbReference type="ARBA" id="ARBA00023136"/>
    </source>
</evidence>
<evidence type="ECO:0000313" key="12">
    <source>
        <dbReference type="Proteomes" id="UP000603865"/>
    </source>
</evidence>
<evidence type="ECO:0000313" key="11">
    <source>
        <dbReference type="EMBL" id="GGQ98719.1"/>
    </source>
</evidence>
<sequence length="277" mass="28530">MLGSDSTHSESSYPDSDTLMDYALGFLNPEEAARVEAALEHSPTARAELEAYLSGLSDLVLDLPPELLPVGAEDRLLARLNAELPPQSAPAVTVSTVQVSTVQVSTVQGSPVVDTVGPDGADGAEEAETVTPVPDAALPRPRRSLLYPLLGAAAAVVLLVAVLPGLRGTTADQLATYRAQPGAVSSVVTAPSGQPIADVVRLKDGSAYVQMSATVALPGGKVYQAWKIVDKKPVSLGLFTGRSFIAKLPIGTVFAVTLEPSGGSPQPTSAPLFAQSI</sequence>
<dbReference type="GO" id="GO:0006417">
    <property type="term" value="P:regulation of translation"/>
    <property type="evidence" value="ECO:0007669"/>
    <property type="project" value="TreeGrafter"/>
</dbReference>
<accession>A0A918BZQ4</accession>